<evidence type="ECO:0000313" key="1">
    <source>
        <dbReference type="EMBL" id="GAG18998.1"/>
    </source>
</evidence>
<sequence length="53" mass="5855">VAETFLRNARPSGKSQLWPAKATKALAECLYIMSRRLFRLGQLAIVPPVGEAQ</sequence>
<proteinExistence type="predicted"/>
<accession>X0W325</accession>
<dbReference type="AlphaFoldDB" id="X0W325"/>
<gene>
    <name evidence="1" type="ORF">S01H1_58363</name>
</gene>
<dbReference type="EMBL" id="BARS01038122">
    <property type="protein sequence ID" value="GAG18998.1"/>
    <property type="molecule type" value="Genomic_DNA"/>
</dbReference>
<organism evidence="1">
    <name type="scientific">marine sediment metagenome</name>
    <dbReference type="NCBI Taxonomy" id="412755"/>
    <lineage>
        <taxon>unclassified sequences</taxon>
        <taxon>metagenomes</taxon>
        <taxon>ecological metagenomes</taxon>
    </lineage>
</organism>
<reference evidence="1" key="1">
    <citation type="journal article" date="2014" name="Front. Microbiol.">
        <title>High frequency of phylogenetically diverse reductive dehalogenase-homologous genes in deep subseafloor sedimentary metagenomes.</title>
        <authorList>
            <person name="Kawai M."/>
            <person name="Futagami T."/>
            <person name="Toyoda A."/>
            <person name="Takaki Y."/>
            <person name="Nishi S."/>
            <person name="Hori S."/>
            <person name="Arai W."/>
            <person name="Tsubouchi T."/>
            <person name="Morono Y."/>
            <person name="Uchiyama I."/>
            <person name="Ito T."/>
            <person name="Fujiyama A."/>
            <person name="Inagaki F."/>
            <person name="Takami H."/>
        </authorList>
    </citation>
    <scope>NUCLEOTIDE SEQUENCE</scope>
    <source>
        <strain evidence="1">Expedition CK06-06</strain>
    </source>
</reference>
<comment type="caution">
    <text evidence="1">The sequence shown here is derived from an EMBL/GenBank/DDBJ whole genome shotgun (WGS) entry which is preliminary data.</text>
</comment>
<protein>
    <submittedName>
        <fullName evidence="1">Uncharacterized protein</fullName>
    </submittedName>
</protein>
<feature type="non-terminal residue" evidence="1">
    <location>
        <position position="1"/>
    </location>
</feature>
<name>X0W325_9ZZZZ</name>